<reference evidence="2" key="1">
    <citation type="submission" date="2021-01" db="EMBL/GenBank/DDBJ databases">
        <title>Whole genome shotgun sequence of Virgisporangium ochraceum NBRC 16418.</title>
        <authorList>
            <person name="Komaki H."/>
            <person name="Tamura T."/>
        </authorList>
    </citation>
    <scope>NUCLEOTIDE SEQUENCE</scope>
    <source>
        <strain evidence="2">NBRC 16418</strain>
    </source>
</reference>
<accession>A0A8J4E8M1</accession>
<evidence type="ECO:0000313" key="3">
    <source>
        <dbReference type="Proteomes" id="UP000635606"/>
    </source>
</evidence>
<evidence type="ECO:0000256" key="1">
    <source>
        <dbReference type="SAM" id="Phobius"/>
    </source>
</evidence>
<proteinExistence type="predicted"/>
<dbReference type="AlphaFoldDB" id="A0A8J4E8M1"/>
<name>A0A8J4E8M1_9ACTN</name>
<sequence>MGSALTSLIGLVFTGVALYGFYWVIRLAVRDGMLEADRRRQREQTPQVSPESG</sequence>
<keyword evidence="3" id="KW-1185">Reference proteome</keyword>
<keyword evidence="1" id="KW-0472">Membrane</keyword>
<dbReference type="Proteomes" id="UP000635606">
    <property type="component" value="Unassembled WGS sequence"/>
</dbReference>
<dbReference type="RefSeq" id="WP_203926287.1">
    <property type="nucleotide sequence ID" value="NZ_BOPH01000017.1"/>
</dbReference>
<protein>
    <submittedName>
        <fullName evidence="2">Uncharacterized protein</fullName>
    </submittedName>
</protein>
<dbReference type="EMBL" id="BOPH01000017">
    <property type="protein sequence ID" value="GIJ66310.1"/>
    <property type="molecule type" value="Genomic_DNA"/>
</dbReference>
<gene>
    <name evidence="2" type="ORF">Voc01_012270</name>
</gene>
<comment type="caution">
    <text evidence="2">The sequence shown here is derived from an EMBL/GenBank/DDBJ whole genome shotgun (WGS) entry which is preliminary data.</text>
</comment>
<organism evidence="2 3">
    <name type="scientific">Virgisporangium ochraceum</name>
    <dbReference type="NCBI Taxonomy" id="65505"/>
    <lineage>
        <taxon>Bacteria</taxon>
        <taxon>Bacillati</taxon>
        <taxon>Actinomycetota</taxon>
        <taxon>Actinomycetes</taxon>
        <taxon>Micromonosporales</taxon>
        <taxon>Micromonosporaceae</taxon>
        <taxon>Virgisporangium</taxon>
    </lineage>
</organism>
<evidence type="ECO:0000313" key="2">
    <source>
        <dbReference type="EMBL" id="GIJ66310.1"/>
    </source>
</evidence>
<keyword evidence="1" id="KW-1133">Transmembrane helix</keyword>
<feature type="transmembrane region" description="Helical" evidence="1">
    <location>
        <begin position="6"/>
        <end position="29"/>
    </location>
</feature>
<keyword evidence="1" id="KW-0812">Transmembrane</keyword>